<dbReference type="PRINTS" id="PR00455">
    <property type="entry name" value="HTHTETR"/>
</dbReference>
<dbReference type="PANTHER" id="PTHR43479">
    <property type="entry name" value="ACREF/ENVCD OPERON REPRESSOR-RELATED"/>
    <property type="match status" value="1"/>
</dbReference>
<evidence type="ECO:0000313" key="6">
    <source>
        <dbReference type="Proteomes" id="UP000204391"/>
    </source>
</evidence>
<name>A0A221M8R1_9BACI</name>
<dbReference type="PANTHER" id="PTHR43479:SF11">
    <property type="entry name" value="ACREF_ENVCD OPERON REPRESSOR-RELATED"/>
    <property type="match status" value="1"/>
</dbReference>
<dbReference type="GO" id="GO:0003677">
    <property type="term" value="F:DNA binding"/>
    <property type="evidence" value="ECO:0007669"/>
    <property type="project" value="UniProtKB-UniRule"/>
</dbReference>
<dbReference type="SUPFAM" id="SSF48498">
    <property type="entry name" value="Tetracyclin repressor-like, C-terminal domain"/>
    <property type="match status" value="1"/>
</dbReference>
<evidence type="ECO:0000256" key="1">
    <source>
        <dbReference type="ARBA" id="ARBA00022491"/>
    </source>
</evidence>
<protein>
    <submittedName>
        <fullName evidence="5">TetR family transcriptional regulator</fullName>
    </submittedName>
</protein>
<reference evidence="5 6" key="1">
    <citation type="journal article" date="2003" name="Int. J. Syst. Evol. Microbiol.">
        <title>Virgibacillus carmonensis sp. nov., Virgibacillus necropolis sp. nov. and Virgibacillus picturae sp. nov., three novel species isolated from deteriorated mural paintings, transfer of the species of the genus salibacillus to Virgibacillus, as Virgibacillus marismortui comb. nov. and Virgibacillus salexigens comb. nov., and emended description of the genus Virgibacillus.</title>
        <authorList>
            <person name="Heyrman J."/>
            <person name="Logan N.A."/>
            <person name="Busse H.J."/>
            <person name="Balcaen A."/>
            <person name="Lebbe L."/>
            <person name="Rodriguez-Diaz M."/>
            <person name="Swings J."/>
            <person name="De Vos P."/>
        </authorList>
    </citation>
    <scope>NUCLEOTIDE SEQUENCE [LARGE SCALE GENOMIC DNA]</scope>
    <source>
        <strain evidence="5 6">LMG 19488</strain>
    </source>
</reference>
<dbReference type="AlphaFoldDB" id="A0A221M8R1"/>
<proteinExistence type="predicted"/>
<evidence type="ECO:0000256" key="3">
    <source>
        <dbReference type="PROSITE-ProRule" id="PRU00335"/>
    </source>
</evidence>
<dbReference type="EMBL" id="CP022437">
    <property type="protein sequence ID" value="ASN04038.1"/>
    <property type="molecule type" value="Genomic_DNA"/>
</dbReference>
<dbReference type="Gene3D" id="1.10.10.60">
    <property type="entry name" value="Homeodomain-like"/>
    <property type="match status" value="1"/>
</dbReference>
<dbReference type="SUPFAM" id="SSF46689">
    <property type="entry name" value="Homeodomain-like"/>
    <property type="match status" value="1"/>
</dbReference>
<evidence type="ECO:0000256" key="2">
    <source>
        <dbReference type="ARBA" id="ARBA00023125"/>
    </source>
</evidence>
<dbReference type="InterPro" id="IPR050624">
    <property type="entry name" value="HTH-type_Tx_Regulator"/>
</dbReference>
<dbReference type="Pfam" id="PF00440">
    <property type="entry name" value="TetR_N"/>
    <property type="match status" value="1"/>
</dbReference>
<dbReference type="PROSITE" id="PS50977">
    <property type="entry name" value="HTH_TETR_2"/>
    <property type="match status" value="1"/>
</dbReference>
<keyword evidence="2 3" id="KW-0238">DNA-binding</keyword>
<dbReference type="InterPro" id="IPR036271">
    <property type="entry name" value="Tet_transcr_reg_TetR-rel_C_sf"/>
</dbReference>
<evidence type="ECO:0000313" key="5">
    <source>
        <dbReference type="EMBL" id="ASN04038.1"/>
    </source>
</evidence>
<keyword evidence="1" id="KW-0678">Repressor</keyword>
<organism evidence="5 6">
    <name type="scientific">Virgibacillus necropolis</name>
    <dbReference type="NCBI Taxonomy" id="163877"/>
    <lineage>
        <taxon>Bacteria</taxon>
        <taxon>Bacillati</taxon>
        <taxon>Bacillota</taxon>
        <taxon>Bacilli</taxon>
        <taxon>Bacillales</taxon>
        <taxon>Bacillaceae</taxon>
        <taxon>Virgibacillus</taxon>
    </lineage>
</organism>
<dbReference type="RefSeq" id="WP_089530608.1">
    <property type="nucleotide sequence ID" value="NZ_CP022437.1"/>
</dbReference>
<dbReference type="OrthoDB" id="1669699at2"/>
<dbReference type="Gene3D" id="1.10.357.10">
    <property type="entry name" value="Tetracycline Repressor, domain 2"/>
    <property type="match status" value="1"/>
</dbReference>
<dbReference type="Proteomes" id="UP000204391">
    <property type="component" value="Chromosome"/>
</dbReference>
<sequence>MTQKQILSSVKDQNLIEKRRNQMIKGAMTLFKEKGFHRTTTREIAKESGFSIGTLYEYIRTKEDVLFLVCDTIYLQVRERLEAAIDLQDPSVENFINVVKSYFQLMDEMQEEVVIMYQEVKSLEKDTKDYVLQKERDMVGMLERVILTCLPQSVPKQDAKLLANNIFIQGQMWGFRRWMLQKQFTLDEYIDRQIHYLLQGLDITNKQPMK</sequence>
<keyword evidence="6" id="KW-1185">Reference proteome</keyword>
<accession>A0A221M8R1</accession>
<dbReference type="InterPro" id="IPR009057">
    <property type="entry name" value="Homeodomain-like_sf"/>
</dbReference>
<feature type="domain" description="HTH tetR-type" evidence="4">
    <location>
        <begin position="17"/>
        <end position="77"/>
    </location>
</feature>
<feature type="DNA-binding region" description="H-T-H motif" evidence="3">
    <location>
        <begin position="40"/>
        <end position="59"/>
    </location>
</feature>
<gene>
    <name evidence="5" type="ORF">CFK40_02995</name>
</gene>
<dbReference type="KEGG" id="vne:CFK40_02995"/>
<dbReference type="InterPro" id="IPR001647">
    <property type="entry name" value="HTH_TetR"/>
</dbReference>
<evidence type="ECO:0000259" key="4">
    <source>
        <dbReference type="PROSITE" id="PS50977"/>
    </source>
</evidence>